<feature type="domain" description="Fibronectin type-III" evidence="4">
    <location>
        <begin position="1800"/>
        <end position="1891"/>
    </location>
</feature>
<organism evidence="5">
    <name type="scientific">Amphimedon queenslandica</name>
    <name type="common">Sponge</name>
    <dbReference type="NCBI Taxonomy" id="400682"/>
    <lineage>
        <taxon>Eukaryota</taxon>
        <taxon>Metazoa</taxon>
        <taxon>Porifera</taxon>
        <taxon>Demospongiae</taxon>
        <taxon>Heteroscleromorpha</taxon>
        <taxon>Haplosclerida</taxon>
        <taxon>Niphatidae</taxon>
        <taxon>Amphimedon</taxon>
    </lineage>
</organism>
<evidence type="ECO:0000256" key="2">
    <source>
        <dbReference type="SAM" id="Phobius"/>
    </source>
</evidence>
<dbReference type="SMART" id="SM00060">
    <property type="entry name" value="FN3"/>
    <property type="match status" value="8"/>
</dbReference>
<feature type="domain" description="Fibronectin type-III" evidence="4">
    <location>
        <begin position="270"/>
        <end position="359"/>
    </location>
</feature>
<keyword evidence="2" id="KW-1133">Transmembrane helix</keyword>
<dbReference type="PROSITE" id="PS50853">
    <property type="entry name" value="FN3"/>
    <property type="match status" value="7"/>
</dbReference>
<feature type="domain" description="Fibronectin type-III" evidence="4">
    <location>
        <begin position="2132"/>
        <end position="2223"/>
    </location>
</feature>
<keyword evidence="1" id="KW-0677">Repeat</keyword>
<feature type="chain" id="PRO_5012123663" description="Fibronectin type-III domain-containing protein" evidence="3">
    <location>
        <begin position="19"/>
        <end position="2294"/>
    </location>
</feature>
<dbReference type="InParanoid" id="A0A1X7VLS1"/>
<dbReference type="OrthoDB" id="428111at2759"/>
<feature type="transmembrane region" description="Helical" evidence="2">
    <location>
        <begin position="1055"/>
        <end position="1082"/>
    </location>
</feature>
<dbReference type="Gene3D" id="2.60.40.10">
    <property type="entry name" value="Immunoglobulins"/>
    <property type="match status" value="8"/>
</dbReference>
<keyword evidence="2" id="KW-0472">Membrane</keyword>
<dbReference type="Pfam" id="PF00041">
    <property type="entry name" value="fn3"/>
    <property type="match status" value="7"/>
</dbReference>
<reference evidence="5" key="1">
    <citation type="submission" date="2017-05" db="UniProtKB">
        <authorList>
            <consortium name="EnsemblMetazoa"/>
        </authorList>
    </citation>
    <scope>IDENTIFICATION</scope>
</reference>
<keyword evidence="3" id="KW-0732">Signal</keyword>
<feature type="domain" description="Fibronectin type-III" evidence="4">
    <location>
        <begin position="595"/>
        <end position="684"/>
    </location>
</feature>
<protein>
    <recommendedName>
        <fullName evidence="4">Fibronectin type-III domain-containing protein</fullName>
    </recommendedName>
</protein>
<feature type="signal peptide" evidence="3">
    <location>
        <begin position="1"/>
        <end position="18"/>
    </location>
</feature>
<sequence length="2294" mass="247382">MSLLVVAVFLLSVSEVISQCPPSSGIYLRHNGNCYSNGSYFFDNDIKGANKSIQCVLPGTALTDGEWATSSGSSVDCSTNPLRCNEVSSPNANISLYIHGGIIPSDDGWYKCCLPTDCSYLNTNIIFANIFRWAQIENITLDLPSDKTVLPQTYTLHAIKIGHNDHSAFLHAVKWYYESGSSSTELCTGQMNSYSCNFMYGNGMSVNYGNGRWDYTLTVNWFGETITSGVLSQSNNNGDHVFRFYLYFGHIDDNPVARNRNIFVTAPATAPSSLTEVNKTTTTITVSWTALDSSDADGYVVNVTSDTDTVQTVQVEGSSNNTITLNGLRGGTTYSITVRAYQQLLGPASSAISVQTLSTGIYLRHDGTCYTNGSFFTDISIRPTPVLECVLPGATLNGGEWIGPNGVVPCDGGNNANIQCTTGSGASLSVHIDPPSYVGADGDGWYKCCLPTDCSNPNTNIIFAKIFRYSEIESFTVADLPSDMTVYPQEYKLNCIKIGHFRYDISMSIGSTALASYTNCRDDRNGYCPGTDLSGAVENTVRYTVDITWDGMTVSSGSISQSTTGDQMYQCRVADHPDSNEIRIHNVIIKVPATAPSSLTEVSKTGTTITVSWTALDSSDADGYVVNATSDTDTVQTVQVEGSSNNTITLNGLNIETTYSITVRAYQQLLGPTSTISVQTSVINSINWTLVSSITQLNNTQYRIDCLTTTDINPSTDVYWLVNGVMKNNSMYSSIDVLTYNNTLLVYPDPLGVSVNVTCIAMIGGVKDNQSVILHAPSSPPNNVRGFILNANSIKVNWTTSSETNGYVIEYTTGGVTRNVVSTRKNEIVLLTHLSPMSTYTISVYSYIDLPSVNSTVTVLRFDVPSPVTSLSVSNVSTTGITVNWTIPSSDNYVTYYTISYTPFCSQLSLVNETVSVGPHQSTTTYSYTLIGLYSGMNYTITVRACNVLGGSDSSVIPARTSFTIPVGVPTSLHVNPNTNRIMWNEINCSQLSGRFIKYNVLIQNVYVNELVFGSEYNISVAAVNSVGRGPFSDPILVEIGATTSSSCNASNDGAAIGLGIFVAILMILLAVSLAVNIYGFIKFVYPVIAAKTSKSSAEEANKNDEDITMKECESYGLHKLNKAVIYEERDNKLPVVNESTTHEKRVKPVVVVDEPPAAAVPPTVYEALDTDDVIHHIRGVPDNERIQYSTIKEICIRTFLVLYAYDYVLIIMSFLVVAVFLLSVSEVISQCPPSSGIYLRHNGNCFSNGSFFTDSSIRSTSTASYLQCGLPGATLNGGQWIGPNGVVPCDGGNNANVQCTVGSGASLSVHINPANGFLGADGDGQYMCCLPTSCSTPGTNIITATIFRYSEIELFTVADFPSDMTVYPQEYKLNCIKIGHPDYDISMSIGSTALASYTACHDPSNTCGGTVLNGAVENTVRYTVDITWDGMIVSSGSISQSITGDQMYQCRVADHPGSNEVRIRNVIVKVPATAPSSLTEISKTATTITVSWTALDSSDADGYVVNVTSDTDTVQTVQVEGSSNNAITLNGLNIETTYSITVRAYQQLLGPVSTISVQTLSTGIYLRHGGNCYTNGSYFWDETVNAANEAISCVLPGTSLTTGQWVRVADTDDPVDCNSNSDNDPFRCTSVTSPNPTLNLYLAQSLPAVQEGWYKCCLPTDCSDPNTNIIFANIFRFAEIESFTVADLPSDMTVYPQEYKLNCIKIGFYLYGISMNISSTALASYTNCDDGSSTCPGTVLVSSTNTLRYTINITWDGMTVCSGSISQSTTGDQMYQCVVEVTDQPTRTRDVIVKVPATAPSSLTVVSKTAATITVSWTALDSFDADGYVVNVTSDTDTVQTVQVEGSSNNTITLNGLRAVTTYSITVRAYQQLLGPASSAISVFIHCQQEGIYLGNNGNCYPNGSYFWDNSVNAANEAISCVLPGTNLTTGQWVRVAGPDDDPVDCNNNSASDPFRCTNVTSPNATLNLYLAQSLPAAQEGWYKCCLPTDCSNLNTNIIFANIFRFAEIESFTVADLPSDMTVYPQEYKLNCTKIGHNRYGISLSIGSTTLASYTNCEDGVNHNPCPGTVLVSSTNTLSYTADITWDGMIVSSGSVSQSTTGDQMYQCVLDNLSDGDDRTRTLTIKVPATAPSSLTVVSKTATTITVSWTALDSSDADGYVVNVTSDTDTVQTVQVEGSSNNTITLNGLSTKTTYNIAVRAYQQLLGPVSTISVQTLSTVINSINWTLVSSITQLNNTQYRIDCLTTIDINPSTDVYWLVNGVMKNNSMYTSIDVLTYNNTLLVYPDPLELSA</sequence>
<feature type="domain" description="Fibronectin type-III" evidence="4">
    <location>
        <begin position="864"/>
        <end position="964"/>
    </location>
</feature>
<dbReference type="SUPFAM" id="SSF49265">
    <property type="entry name" value="Fibronectin type III"/>
    <property type="match status" value="5"/>
</dbReference>
<dbReference type="InterPro" id="IPR036116">
    <property type="entry name" value="FN3_sf"/>
</dbReference>
<feature type="domain" description="Fibronectin type-III" evidence="4">
    <location>
        <begin position="780"/>
        <end position="862"/>
    </location>
</feature>
<accession>A0A1X7VLS1</accession>
<evidence type="ECO:0000313" key="5">
    <source>
        <dbReference type="EnsemblMetazoa" id="Aqu2.1.41017_001"/>
    </source>
</evidence>
<name>A0A1X7VLS1_AMPQE</name>
<keyword evidence="2" id="KW-0812">Transmembrane</keyword>
<dbReference type="InterPro" id="IPR013783">
    <property type="entry name" value="Ig-like_fold"/>
</dbReference>
<evidence type="ECO:0000259" key="4">
    <source>
        <dbReference type="PROSITE" id="PS50853"/>
    </source>
</evidence>
<dbReference type="InterPro" id="IPR050991">
    <property type="entry name" value="ECM_Regulatory_Proteins"/>
</dbReference>
<dbReference type="PANTHER" id="PTHR46708">
    <property type="entry name" value="TENASCIN"/>
    <property type="match status" value="1"/>
</dbReference>
<dbReference type="InterPro" id="IPR003961">
    <property type="entry name" value="FN3_dom"/>
</dbReference>
<dbReference type="EnsemblMetazoa" id="Aqu2.1.41017_001">
    <property type="protein sequence ID" value="Aqu2.1.41017_001"/>
    <property type="gene ID" value="Aqu2.1.41017"/>
</dbReference>
<evidence type="ECO:0000256" key="3">
    <source>
        <dbReference type="SAM" id="SignalP"/>
    </source>
</evidence>
<dbReference type="PANTHER" id="PTHR46708:SF2">
    <property type="entry name" value="FIBRONECTIN TYPE-III DOMAIN-CONTAINING PROTEIN"/>
    <property type="match status" value="1"/>
</dbReference>
<dbReference type="CDD" id="cd00063">
    <property type="entry name" value="FN3"/>
    <property type="match status" value="7"/>
</dbReference>
<feature type="transmembrane region" description="Helical" evidence="2">
    <location>
        <begin position="1201"/>
        <end position="1225"/>
    </location>
</feature>
<feature type="domain" description="Fibronectin type-III" evidence="4">
    <location>
        <begin position="1475"/>
        <end position="1563"/>
    </location>
</feature>
<evidence type="ECO:0000256" key="1">
    <source>
        <dbReference type="ARBA" id="ARBA00022737"/>
    </source>
</evidence>
<proteinExistence type="predicted"/>